<feature type="compositionally biased region" description="Basic and acidic residues" evidence="7">
    <location>
        <begin position="320"/>
        <end position="341"/>
    </location>
</feature>
<dbReference type="SUPFAM" id="SSF50978">
    <property type="entry name" value="WD40 repeat-like"/>
    <property type="match status" value="1"/>
</dbReference>
<dbReference type="EMBL" id="LIAE01010369">
    <property type="protein sequence ID" value="PAV62407.1"/>
    <property type="molecule type" value="Genomic_DNA"/>
</dbReference>
<dbReference type="AlphaFoldDB" id="A0A2A2JL90"/>
<dbReference type="PROSITE" id="PS00678">
    <property type="entry name" value="WD_REPEATS_1"/>
    <property type="match status" value="2"/>
</dbReference>
<feature type="repeat" description="WD" evidence="6">
    <location>
        <begin position="152"/>
        <end position="194"/>
    </location>
</feature>
<protein>
    <submittedName>
        <fullName evidence="8">Uncharacterized protein</fullName>
    </submittedName>
</protein>
<organism evidence="8 9">
    <name type="scientific">Diploscapter pachys</name>
    <dbReference type="NCBI Taxonomy" id="2018661"/>
    <lineage>
        <taxon>Eukaryota</taxon>
        <taxon>Metazoa</taxon>
        <taxon>Ecdysozoa</taxon>
        <taxon>Nematoda</taxon>
        <taxon>Chromadorea</taxon>
        <taxon>Rhabditida</taxon>
        <taxon>Rhabditina</taxon>
        <taxon>Rhabditomorpha</taxon>
        <taxon>Rhabditoidea</taxon>
        <taxon>Rhabditidae</taxon>
        <taxon>Diploscapter</taxon>
    </lineage>
</organism>
<dbReference type="PROSITE" id="PS50082">
    <property type="entry name" value="WD_REPEATS_2"/>
    <property type="match status" value="2"/>
</dbReference>
<evidence type="ECO:0000256" key="7">
    <source>
        <dbReference type="SAM" id="MobiDB-lite"/>
    </source>
</evidence>
<keyword evidence="3" id="KW-0677">Repeat</keyword>
<dbReference type="InterPro" id="IPR036322">
    <property type="entry name" value="WD40_repeat_dom_sf"/>
</dbReference>
<keyword evidence="2 6" id="KW-0853">WD repeat</keyword>
<name>A0A2A2JL90_9BILA</name>
<proteinExistence type="inferred from homology"/>
<accession>A0A2A2JL90</accession>
<dbReference type="InterPro" id="IPR051243">
    <property type="entry name" value="PcG_WD-repeat"/>
</dbReference>
<evidence type="ECO:0000256" key="2">
    <source>
        <dbReference type="ARBA" id="ARBA00022574"/>
    </source>
</evidence>
<dbReference type="PROSITE" id="PS50294">
    <property type="entry name" value="WD_REPEATS_REGION"/>
    <property type="match status" value="2"/>
</dbReference>
<evidence type="ECO:0000256" key="3">
    <source>
        <dbReference type="ARBA" id="ARBA00022737"/>
    </source>
</evidence>
<dbReference type="Proteomes" id="UP000218231">
    <property type="component" value="Unassembled WGS sequence"/>
</dbReference>
<evidence type="ECO:0000313" key="9">
    <source>
        <dbReference type="Proteomes" id="UP000218231"/>
    </source>
</evidence>
<dbReference type="OrthoDB" id="7318948at2759"/>
<dbReference type="Gene3D" id="2.130.10.10">
    <property type="entry name" value="YVTN repeat-like/Quinoprotein amine dehydrogenase"/>
    <property type="match status" value="1"/>
</dbReference>
<dbReference type="InterPro" id="IPR020472">
    <property type="entry name" value="WD40_PAC1"/>
</dbReference>
<dbReference type="PRINTS" id="PR00320">
    <property type="entry name" value="GPROTEINBRPT"/>
</dbReference>
<feature type="repeat" description="WD" evidence="6">
    <location>
        <begin position="198"/>
        <end position="232"/>
    </location>
</feature>
<evidence type="ECO:0000256" key="1">
    <source>
        <dbReference type="ARBA" id="ARBA00008075"/>
    </source>
</evidence>
<keyword evidence="5" id="KW-0804">Transcription</keyword>
<feature type="region of interest" description="Disordered" evidence="7">
    <location>
        <begin position="1"/>
        <end position="32"/>
    </location>
</feature>
<gene>
    <name evidence="8" type="ORF">WR25_05536</name>
</gene>
<dbReference type="InterPro" id="IPR015943">
    <property type="entry name" value="WD40/YVTN_repeat-like_dom_sf"/>
</dbReference>
<feature type="compositionally biased region" description="Low complexity" evidence="7">
    <location>
        <begin position="558"/>
        <end position="570"/>
    </location>
</feature>
<evidence type="ECO:0000256" key="6">
    <source>
        <dbReference type="PROSITE-ProRule" id="PRU00221"/>
    </source>
</evidence>
<comment type="similarity">
    <text evidence="1">Belongs to the WD repeat ESC family.</text>
</comment>
<feature type="compositionally biased region" description="Polar residues" evidence="7">
    <location>
        <begin position="18"/>
        <end position="30"/>
    </location>
</feature>
<dbReference type="SMART" id="SM00320">
    <property type="entry name" value="WD40"/>
    <property type="match status" value="6"/>
</dbReference>
<evidence type="ECO:0000256" key="5">
    <source>
        <dbReference type="ARBA" id="ARBA00023163"/>
    </source>
</evidence>
<keyword evidence="9" id="KW-1185">Reference proteome</keyword>
<feature type="compositionally biased region" description="Basic and acidic residues" evidence="7">
    <location>
        <begin position="279"/>
        <end position="293"/>
    </location>
</feature>
<dbReference type="Pfam" id="PF00400">
    <property type="entry name" value="WD40"/>
    <property type="match status" value="2"/>
</dbReference>
<sequence length="570" mass="64614">MKEAHDENGFVRPGISGMSESGSSVATSELNEYEDHPTRPFSKICTRYESHKSAVYAVVFNPYQEHDEVPIFATCGSNMVNFYECHISEDGRHDSFTLVQSVRDKASDENFYTCTWCFDPTSPNSPHLLAAGGEYGFIRVIGASNGEDLACLRGHGNYINELRTSPVNSMLLASSSKDCTIRLWNIRFDQCLAILGGINGHLDQVLSIDWSPDGCLIASCSMDHTIRVWDLDVENLNDRIKNTMKLVATVKPRRKWVFDYDCQLREEMAEYNAKRAKELEEKRKRQNGDERTNGAENGSASSASSETSRKAPSADDDNNDMLKKKTKDDPNKPLAFDEKPARQTPIMITSPVAKTDDLHIDYIDWIRFYGEYMISKGSDGMLKIFRFGNFGEENFLKNCLKPETSVIRLAELDLPDTNIWFLRTELDPLNKWLPVGNKGGSIYFWRLDKGIPHREADFVLPIVYMTIRHIGWDPLGRVMIAVADGGSITLVRRRFKHEKVDERGAAVRYRHKGTSKGEGTGKEWKTMKNGKRRRMMNSEEAESGVEMKQEVDEDDRSTTTATDSTMHTDD</sequence>
<dbReference type="STRING" id="2018661.A0A2A2JL90"/>
<keyword evidence="4" id="KW-0805">Transcription regulation</keyword>
<feature type="region of interest" description="Disordered" evidence="7">
    <location>
        <begin position="279"/>
        <end position="341"/>
    </location>
</feature>
<dbReference type="InterPro" id="IPR019775">
    <property type="entry name" value="WD40_repeat_CS"/>
</dbReference>
<evidence type="ECO:0000313" key="8">
    <source>
        <dbReference type="EMBL" id="PAV62407.1"/>
    </source>
</evidence>
<evidence type="ECO:0000256" key="4">
    <source>
        <dbReference type="ARBA" id="ARBA00023015"/>
    </source>
</evidence>
<feature type="compositionally biased region" description="Low complexity" evidence="7">
    <location>
        <begin position="294"/>
        <end position="306"/>
    </location>
</feature>
<dbReference type="InterPro" id="IPR001680">
    <property type="entry name" value="WD40_rpt"/>
</dbReference>
<comment type="caution">
    <text evidence="8">The sequence shown here is derived from an EMBL/GenBank/DDBJ whole genome shotgun (WGS) entry which is preliminary data.</text>
</comment>
<dbReference type="PANTHER" id="PTHR10253">
    <property type="entry name" value="POLYCOMB PROTEIN"/>
    <property type="match status" value="1"/>
</dbReference>
<feature type="region of interest" description="Disordered" evidence="7">
    <location>
        <begin position="511"/>
        <end position="570"/>
    </location>
</feature>
<reference evidence="8 9" key="1">
    <citation type="journal article" date="2017" name="Curr. Biol.">
        <title>Genome architecture and evolution of a unichromosomal asexual nematode.</title>
        <authorList>
            <person name="Fradin H."/>
            <person name="Zegar C."/>
            <person name="Gutwein M."/>
            <person name="Lucas J."/>
            <person name="Kovtun M."/>
            <person name="Corcoran D."/>
            <person name="Baugh L.R."/>
            <person name="Kiontke K."/>
            <person name="Gunsalus K."/>
            <person name="Fitch D.H."/>
            <person name="Piano F."/>
        </authorList>
    </citation>
    <scope>NUCLEOTIDE SEQUENCE [LARGE SCALE GENOMIC DNA]</scope>
    <source>
        <strain evidence="8">PF1309</strain>
    </source>
</reference>